<gene>
    <name evidence="3" type="ORF">HHU12_01160</name>
</gene>
<dbReference type="InterPro" id="IPR050452">
    <property type="entry name" value="Metacaspase"/>
</dbReference>
<dbReference type="Gene3D" id="2.60.120.560">
    <property type="entry name" value="Exo-inulinase, domain 1"/>
    <property type="match status" value="1"/>
</dbReference>
<feature type="domain" description="Peptidase C14 caspase" evidence="2">
    <location>
        <begin position="265"/>
        <end position="471"/>
    </location>
</feature>
<protein>
    <submittedName>
        <fullName evidence="3">Caspase family protein</fullName>
    </submittedName>
</protein>
<dbReference type="Proteomes" id="UP000576082">
    <property type="component" value="Unassembled WGS sequence"/>
</dbReference>
<dbReference type="InterPro" id="IPR011600">
    <property type="entry name" value="Pept_C14_caspase"/>
</dbReference>
<sequence>MKKLTKLLFLLLLFLTQISLAQDFRKFETIPQYAKQAVLSENFDDNRNEWTIVNYLSDEVRESKIKKGEYRLTSYSKDEMVVEIKSGFGYTQLKDFEIETSIKHEDFQKNNDNGLIWGMSADGQNAYGIGFTRTGYYTIQQMTNGVEHNLVEKTYSEVLHKDDFNHFLIRKIGEWYHIFINKQYVYSFPYQPLQQDQDITGFFAEGTSISVDYIRVSKINTDQIQTYTQPTPEVASQPSNNNDARGLVITNPVNTSNYQKAGDYHALIIGVQNYKDNSINDLRFPLRDAQNFNDILVQKYGFLPKNIIFLADPTRSEVLQALNKLRQNVKHDDNVIIFYAGHGYYDQKVKEGYWLPSDAVEGDDSNWLANANLSTKLKGIDAKHILLISDSCFGGSIFKPSRSAFADANRSITNYYEKRSRKGMTSGTLKTVPDESVFAKYLLQNLKENRDKFLTASKLFYRFNDAVANNSENAPQFGTLHNVGDEGGQFVFINTQAK</sequence>
<keyword evidence="1" id="KW-0732">Signal</keyword>
<proteinExistence type="predicted"/>
<dbReference type="GO" id="GO:0005737">
    <property type="term" value="C:cytoplasm"/>
    <property type="evidence" value="ECO:0007669"/>
    <property type="project" value="TreeGrafter"/>
</dbReference>
<dbReference type="InterPro" id="IPR029030">
    <property type="entry name" value="Caspase-like_dom_sf"/>
</dbReference>
<evidence type="ECO:0000256" key="1">
    <source>
        <dbReference type="SAM" id="SignalP"/>
    </source>
</evidence>
<evidence type="ECO:0000259" key="2">
    <source>
        <dbReference type="Pfam" id="PF00656"/>
    </source>
</evidence>
<feature type="signal peptide" evidence="1">
    <location>
        <begin position="1"/>
        <end position="21"/>
    </location>
</feature>
<dbReference type="PANTHER" id="PTHR48104">
    <property type="entry name" value="METACASPASE-4"/>
    <property type="match status" value="1"/>
</dbReference>
<reference evidence="3 4" key="1">
    <citation type="submission" date="2020-04" db="EMBL/GenBank/DDBJ databases">
        <title>Flammeovirga sp. SR4, a novel species isolated from seawater.</title>
        <authorList>
            <person name="Wang X."/>
        </authorList>
    </citation>
    <scope>NUCLEOTIDE SEQUENCE [LARGE SCALE GENOMIC DNA]</scope>
    <source>
        <strain evidence="3 4">ATCC 23126</strain>
    </source>
</reference>
<organism evidence="3 4">
    <name type="scientific">Flammeovirga aprica JL-4</name>
    <dbReference type="NCBI Taxonomy" id="694437"/>
    <lineage>
        <taxon>Bacteria</taxon>
        <taxon>Pseudomonadati</taxon>
        <taxon>Bacteroidota</taxon>
        <taxon>Cytophagia</taxon>
        <taxon>Cytophagales</taxon>
        <taxon>Flammeovirgaceae</taxon>
        <taxon>Flammeovirga</taxon>
    </lineage>
</organism>
<name>A0A7X9RSX4_9BACT</name>
<evidence type="ECO:0000313" key="3">
    <source>
        <dbReference type="EMBL" id="NME66559.1"/>
    </source>
</evidence>
<dbReference type="Pfam" id="PF00656">
    <property type="entry name" value="Peptidase_C14"/>
    <property type="match status" value="1"/>
</dbReference>
<evidence type="ECO:0000313" key="4">
    <source>
        <dbReference type="Proteomes" id="UP000576082"/>
    </source>
</evidence>
<feature type="chain" id="PRO_5031038509" evidence="1">
    <location>
        <begin position="22"/>
        <end position="498"/>
    </location>
</feature>
<dbReference type="EMBL" id="JABANE010000002">
    <property type="protein sequence ID" value="NME66559.1"/>
    <property type="molecule type" value="Genomic_DNA"/>
</dbReference>
<dbReference type="PANTHER" id="PTHR48104:SF30">
    <property type="entry name" value="METACASPASE-1"/>
    <property type="match status" value="1"/>
</dbReference>
<dbReference type="RefSeq" id="WP_169654307.1">
    <property type="nucleotide sequence ID" value="NZ_JABANE010000002.1"/>
</dbReference>
<keyword evidence="4" id="KW-1185">Reference proteome</keyword>
<dbReference type="Gene3D" id="3.40.50.1460">
    <property type="match status" value="1"/>
</dbReference>
<dbReference type="SUPFAM" id="SSF52129">
    <property type="entry name" value="Caspase-like"/>
    <property type="match status" value="1"/>
</dbReference>
<dbReference type="GO" id="GO:0004197">
    <property type="term" value="F:cysteine-type endopeptidase activity"/>
    <property type="evidence" value="ECO:0007669"/>
    <property type="project" value="InterPro"/>
</dbReference>
<dbReference type="GO" id="GO:0006508">
    <property type="term" value="P:proteolysis"/>
    <property type="evidence" value="ECO:0007669"/>
    <property type="project" value="InterPro"/>
</dbReference>
<comment type="caution">
    <text evidence="3">The sequence shown here is derived from an EMBL/GenBank/DDBJ whole genome shotgun (WGS) entry which is preliminary data.</text>
</comment>
<dbReference type="AlphaFoldDB" id="A0A7X9RSX4"/>
<accession>A0A7X9RSX4</accession>